<sequence length="49" mass="5348">LCMLFHELCPCVTYSSFVQNLAGAPPELAVVVFHTHGPYSGKLLYPPCP</sequence>
<protein>
    <submittedName>
        <fullName evidence="1">Uncharacterized protein</fullName>
    </submittedName>
</protein>
<reference evidence="1 2" key="1">
    <citation type="submission" date="2016-09" db="EMBL/GenBank/DDBJ databases">
        <title>The draft genome of Dichanthelium oligosanthes: A C3 panicoid grass species.</title>
        <authorList>
            <person name="Studer A.J."/>
            <person name="Schnable J.C."/>
            <person name="Brutnell T.P."/>
        </authorList>
    </citation>
    <scope>NUCLEOTIDE SEQUENCE [LARGE SCALE GENOMIC DNA]</scope>
    <source>
        <strain evidence="2">cv. Kellogg 1175</strain>
        <tissue evidence="1">Leaf</tissue>
    </source>
</reference>
<gene>
    <name evidence="1" type="ORF">BAE44_0011566</name>
</gene>
<dbReference type="AlphaFoldDB" id="A0A1E5VQP6"/>
<dbReference type="EMBL" id="LWDX02032574">
    <property type="protein sequence ID" value="OEL27414.1"/>
    <property type="molecule type" value="Genomic_DNA"/>
</dbReference>
<accession>A0A1E5VQP6</accession>
<dbReference type="OrthoDB" id="7690434at2759"/>
<feature type="non-terminal residue" evidence="1">
    <location>
        <position position="1"/>
    </location>
</feature>
<keyword evidence="2" id="KW-1185">Reference proteome</keyword>
<evidence type="ECO:0000313" key="2">
    <source>
        <dbReference type="Proteomes" id="UP000095767"/>
    </source>
</evidence>
<organism evidence="1 2">
    <name type="scientific">Dichanthelium oligosanthes</name>
    <dbReference type="NCBI Taxonomy" id="888268"/>
    <lineage>
        <taxon>Eukaryota</taxon>
        <taxon>Viridiplantae</taxon>
        <taxon>Streptophyta</taxon>
        <taxon>Embryophyta</taxon>
        <taxon>Tracheophyta</taxon>
        <taxon>Spermatophyta</taxon>
        <taxon>Magnoliopsida</taxon>
        <taxon>Liliopsida</taxon>
        <taxon>Poales</taxon>
        <taxon>Poaceae</taxon>
        <taxon>PACMAD clade</taxon>
        <taxon>Panicoideae</taxon>
        <taxon>Panicodae</taxon>
        <taxon>Paniceae</taxon>
        <taxon>Dichantheliinae</taxon>
        <taxon>Dichanthelium</taxon>
    </lineage>
</organism>
<evidence type="ECO:0000313" key="1">
    <source>
        <dbReference type="EMBL" id="OEL27414.1"/>
    </source>
</evidence>
<comment type="caution">
    <text evidence="1">The sequence shown here is derived from an EMBL/GenBank/DDBJ whole genome shotgun (WGS) entry which is preliminary data.</text>
</comment>
<proteinExistence type="predicted"/>
<dbReference type="Proteomes" id="UP000095767">
    <property type="component" value="Unassembled WGS sequence"/>
</dbReference>
<name>A0A1E5VQP6_9POAL</name>